<evidence type="ECO:0000256" key="2">
    <source>
        <dbReference type="ARBA" id="ARBA00022723"/>
    </source>
</evidence>
<dbReference type="PROSITE" id="PS50157">
    <property type="entry name" value="ZINC_FINGER_C2H2_2"/>
    <property type="match status" value="1"/>
</dbReference>
<feature type="compositionally biased region" description="Basic and acidic residues" evidence="9">
    <location>
        <begin position="65"/>
        <end position="74"/>
    </location>
</feature>
<dbReference type="Gene3D" id="3.30.160.60">
    <property type="entry name" value="Classic Zinc Finger"/>
    <property type="match status" value="2"/>
</dbReference>
<sequence>MNISPFDLEYELNPVIYAHLRRFYPMPTISPATSTDATRQPGLHLRDTFVHSVSPLVLNSTPPAFREDSSERHLSASTTISNSRSSPRSPYFESNTFNSQSFDNGNSPKSGPNGINPPYSPSNSVASNSNNSSPASSNTPSSTDSSNTSLGSSNTPNPTSDPSQQFTCLHCSQTFPQVYMLNKHIHRIRTKRFKCPAPNCPSNPFGLRADLERHMRAAHQPIRVEALVYCTVPGCGKTFGRKDNMLKHRRRVHPQRTVGG</sequence>
<comment type="caution">
    <text evidence="11">The sequence shown here is derived from an EMBL/GenBank/DDBJ whole genome shotgun (WGS) entry which is preliminary data.</text>
</comment>
<keyword evidence="7" id="KW-0539">Nucleus</keyword>
<comment type="subcellular location">
    <subcellularLocation>
        <location evidence="1">Nucleus</location>
    </subcellularLocation>
</comment>
<dbReference type="GO" id="GO:0008270">
    <property type="term" value="F:zinc ion binding"/>
    <property type="evidence" value="ECO:0007669"/>
    <property type="project" value="UniProtKB-KW"/>
</dbReference>
<keyword evidence="6" id="KW-0804">Transcription</keyword>
<dbReference type="InterPro" id="IPR051061">
    <property type="entry name" value="Zinc_finger_trans_reg"/>
</dbReference>
<keyword evidence="12" id="KW-1185">Reference proteome</keyword>
<name>A0A9P4N4R1_9PLEO</name>
<dbReference type="PROSITE" id="PS00028">
    <property type="entry name" value="ZINC_FINGER_C2H2_1"/>
    <property type="match status" value="1"/>
</dbReference>
<proteinExistence type="predicted"/>
<dbReference type="GO" id="GO:0005634">
    <property type="term" value="C:nucleus"/>
    <property type="evidence" value="ECO:0007669"/>
    <property type="project" value="UniProtKB-SubCell"/>
</dbReference>
<protein>
    <recommendedName>
        <fullName evidence="10">C2H2-type domain-containing protein</fullName>
    </recommendedName>
</protein>
<evidence type="ECO:0000256" key="1">
    <source>
        <dbReference type="ARBA" id="ARBA00004123"/>
    </source>
</evidence>
<organism evidence="11 12">
    <name type="scientific">Lojkania enalia</name>
    <dbReference type="NCBI Taxonomy" id="147567"/>
    <lineage>
        <taxon>Eukaryota</taxon>
        <taxon>Fungi</taxon>
        <taxon>Dikarya</taxon>
        <taxon>Ascomycota</taxon>
        <taxon>Pezizomycotina</taxon>
        <taxon>Dothideomycetes</taxon>
        <taxon>Pleosporomycetidae</taxon>
        <taxon>Pleosporales</taxon>
        <taxon>Pleosporales incertae sedis</taxon>
        <taxon>Lojkania</taxon>
    </lineage>
</organism>
<keyword evidence="3 8" id="KW-0863">Zinc-finger</keyword>
<evidence type="ECO:0000256" key="5">
    <source>
        <dbReference type="ARBA" id="ARBA00023015"/>
    </source>
</evidence>
<evidence type="ECO:0000256" key="4">
    <source>
        <dbReference type="ARBA" id="ARBA00022833"/>
    </source>
</evidence>
<dbReference type="PANTHER" id="PTHR46179:SF13">
    <property type="entry name" value="C2H2-TYPE DOMAIN-CONTAINING PROTEIN"/>
    <property type="match status" value="1"/>
</dbReference>
<dbReference type="GO" id="GO:0006357">
    <property type="term" value="P:regulation of transcription by RNA polymerase II"/>
    <property type="evidence" value="ECO:0007669"/>
    <property type="project" value="TreeGrafter"/>
</dbReference>
<accession>A0A9P4N4R1</accession>
<evidence type="ECO:0000256" key="7">
    <source>
        <dbReference type="ARBA" id="ARBA00023242"/>
    </source>
</evidence>
<keyword evidence="5" id="KW-0805">Transcription regulation</keyword>
<gene>
    <name evidence="11" type="ORF">CC78DRAFT_615374</name>
</gene>
<feature type="domain" description="C2H2-type" evidence="10">
    <location>
        <begin position="228"/>
        <end position="253"/>
    </location>
</feature>
<evidence type="ECO:0000256" key="8">
    <source>
        <dbReference type="PROSITE-ProRule" id="PRU00042"/>
    </source>
</evidence>
<feature type="compositionally biased region" description="Polar residues" evidence="9">
    <location>
        <begin position="92"/>
        <end position="110"/>
    </location>
</feature>
<dbReference type="OrthoDB" id="3798762at2759"/>
<dbReference type="Pfam" id="PF00096">
    <property type="entry name" value="zf-C2H2"/>
    <property type="match status" value="1"/>
</dbReference>
<feature type="region of interest" description="Disordered" evidence="9">
    <location>
        <begin position="61"/>
        <end position="165"/>
    </location>
</feature>
<evidence type="ECO:0000313" key="11">
    <source>
        <dbReference type="EMBL" id="KAF2266067.1"/>
    </source>
</evidence>
<evidence type="ECO:0000313" key="12">
    <source>
        <dbReference type="Proteomes" id="UP000800093"/>
    </source>
</evidence>
<evidence type="ECO:0000256" key="3">
    <source>
        <dbReference type="ARBA" id="ARBA00022771"/>
    </source>
</evidence>
<dbReference type="Proteomes" id="UP000800093">
    <property type="component" value="Unassembled WGS sequence"/>
</dbReference>
<keyword evidence="2" id="KW-0479">Metal-binding</keyword>
<dbReference type="EMBL" id="ML986601">
    <property type="protein sequence ID" value="KAF2266067.1"/>
    <property type="molecule type" value="Genomic_DNA"/>
</dbReference>
<dbReference type="InterPro" id="IPR036236">
    <property type="entry name" value="Znf_C2H2_sf"/>
</dbReference>
<feature type="compositionally biased region" description="Low complexity" evidence="9">
    <location>
        <begin position="121"/>
        <end position="163"/>
    </location>
</feature>
<dbReference type="AlphaFoldDB" id="A0A9P4N4R1"/>
<dbReference type="SMART" id="SM00355">
    <property type="entry name" value="ZnF_C2H2"/>
    <property type="match status" value="3"/>
</dbReference>
<dbReference type="SUPFAM" id="SSF57667">
    <property type="entry name" value="beta-beta-alpha zinc fingers"/>
    <property type="match status" value="1"/>
</dbReference>
<reference evidence="12" key="1">
    <citation type="journal article" date="2020" name="Stud. Mycol.">
        <title>101 Dothideomycetes genomes: A test case for predicting lifestyles and emergence of pathogens.</title>
        <authorList>
            <person name="Haridas S."/>
            <person name="Albert R."/>
            <person name="Binder M."/>
            <person name="Bloem J."/>
            <person name="LaButti K."/>
            <person name="Salamov A."/>
            <person name="Andreopoulos B."/>
            <person name="Baker S."/>
            <person name="Barry K."/>
            <person name="Bills G."/>
            <person name="Bluhm B."/>
            <person name="Cannon C."/>
            <person name="Castanera R."/>
            <person name="Culley D."/>
            <person name="Daum C."/>
            <person name="Ezra D."/>
            <person name="Gonzalez J."/>
            <person name="Henrissat B."/>
            <person name="Kuo A."/>
            <person name="Liang C."/>
            <person name="Lipzen A."/>
            <person name="Lutzoni F."/>
            <person name="Magnuson J."/>
            <person name="Mondo S."/>
            <person name="Nolan M."/>
            <person name="Ohm R."/>
            <person name="Pangilinan J."/>
            <person name="Park H.-J."/>
            <person name="Ramirez L."/>
            <person name="Alfaro M."/>
            <person name="Sun H."/>
            <person name="Tritt A."/>
            <person name="Yoshinaga Y."/>
            <person name="Zwiers L.-H."/>
            <person name="Turgeon B."/>
            <person name="Goodwin S."/>
            <person name="Spatafora J."/>
            <person name="Crous P."/>
            <person name="Grigoriev I."/>
        </authorList>
    </citation>
    <scope>NUCLEOTIDE SEQUENCE [LARGE SCALE GENOMIC DNA]</scope>
    <source>
        <strain evidence="12">CBS 304.66</strain>
    </source>
</reference>
<keyword evidence="4" id="KW-0862">Zinc</keyword>
<feature type="compositionally biased region" description="Low complexity" evidence="9">
    <location>
        <begin position="75"/>
        <end position="90"/>
    </location>
</feature>
<dbReference type="PANTHER" id="PTHR46179">
    <property type="entry name" value="ZINC FINGER PROTEIN"/>
    <property type="match status" value="1"/>
</dbReference>
<evidence type="ECO:0000256" key="6">
    <source>
        <dbReference type="ARBA" id="ARBA00023163"/>
    </source>
</evidence>
<dbReference type="InterPro" id="IPR013087">
    <property type="entry name" value="Znf_C2H2_type"/>
</dbReference>
<evidence type="ECO:0000259" key="10">
    <source>
        <dbReference type="PROSITE" id="PS50157"/>
    </source>
</evidence>
<evidence type="ECO:0000256" key="9">
    <source>
        <dbReference type="SAM" id="MobiDB-lite"/>
    </source>
</evidence>